<comment type="pathway">
    <text evidence="1">Porphyrin-containing compound metabolism; chlorophyll biosynthesis.</text>
</comment>
<evidence type="ECO:0000256" key="3">
    <source>
        <dbReference type="ARBA" id="ARBA00012006"/>
    </source>
</evidence>
<evidence type="ECO:0000256" key="1">
    <source>
        <dbReference type="ARBA" id="ARBA00005173"/>
    </source>
</evidence>
<keyword evidence="4" id="KW-0602">Photosynthesis</keyword>
<organism evidence="8 9">
    <name type="scientific">Tribonema minus</name>
    <dbReference type="NCBI Taxonomy" id="303371"/>
    <lineage>
        <taxon>Eukaryota</taxon>
        <taxon>Sar</taxon>
        <taxon>Stramenopiles</taxon>
        <taxon>Ochrophyta</taxon>
        <taxon>PX clade</taxon>
        <taxon>Xanthophyceae</taxon>
        <taxon>Tribonematales</taxon>
        <taxon>Tribonemataceae</taxon>
        <taxon>Tribonema</taxon>
    </lineage>
</organism>
<dbReference type="PROSITE" id="PS51318">
    <property type="entry name" value="TAT"/>
    <property type="match status" value="1"/>
</dbReference>
<keyword evidence="6" id="KW-0560">Oxidoreductase</keyword>
<evidence type="ECO:0000256" key="2">
    <source>
        <dbReference type="ARBA" id="ARBA00005821"/>
    </source>
</evidence>
<dbReference type="GO" id="GO:0015979">
    <property type="term" value="P:photosynthesis"/>
    <property type="evidence" value="ECO:0007669"/>
    <property type="project" value="UniProtKB-KW"/>
</dbReference>
<dbReference type="InterPro" id="IPR002347">
    <property type="entry name" value="SDR_fam"/>
</dbReference>
<dbReference type="GO" id="GO:0015995">
    <property type="term" value="P:chlorophyll biosynthetic process"/>
    <property type="evidence" value="ECO:0007669"/>
    <property type="project" value="UniProtKB-UniPathway"/>
</dbReference>
<dbReference type="PANTHER" id="PTHR44419:SF19">
    <property type="entry name" value="PROTOCHLOROPHYLLIDE REDUCTASE A, CHLOROPLASTIC"/>
    <property type="match status" value="1"/>
</dbReference>
<dbReference type="Gene3D" id="3.40.50.720">
    <property type="entry name" value="NAD(P)-binding Rossmann-like Domain"/>
    <property type="match status" value="1"/>
</dbReference>
<dbReference type="PRINTS" id="PR00081">
    <property type="entry name" value="GDHRDH"/>
</dbReference>
<sequence length="365" mass="37362">MSAEPQRRGSNSSGGSGDATSRRGFAGVLATSAAAGSLLALQGAVPPASAADKKTIVITGASSGIGLDAATKLAAAGHDVYVACRTEDKAATAAFTSKATGAYACDLSSLDSIRTFVKLWGDRPIDVLCLNAGMAPATKGEAQYTKEGFEVAIGTNHLGHFLLANLLLDRLEASGAAEPRLIVTASSVHDPATPGGDVGSKATLGDMAGLAARATGAAPKFDMVDGGSYDGDKAYKDSKLCNVLFTRELNRRLTKKDSKVHVNCFSPGLIPTSGLFRSQNPLFVKVFGFAAGSVLGIAATIGEGGDALSYMATSDELVGKGGLFLATDPGKPKSAFKARTPSQEALDDAKAQRLWELSEKCVGLA</sequence>
<dbReference type="EC" id="1.3.1.33" evidence="3"/>
<dbReference type="InterPro" id="IPR005979">
    <property type="entry name" value="Prochl_reduct"/>
</dbReference>
<proteinExistence type="inferred from homology"/>
<dbReference type="Pfam" id="PF00106">
    <property type="entry name" value="adh_short"/>
    <property type="match status" value="1"/>
</dbReference>
<keyword evidence="7" id="KW-0149">Chlorophyll biosynthesis</keyword>
<accession>A0A836C919</accession>
<evidence type="ECO:0000313" key="9">
    <source>
        <dbReference type="Proteomes" id="UP000664859"/>
    </source>
</evidence>
<dbReference type="OrthoDB" id="187748at2759"/>
<evidence type="ECO:0000256" key="5">
    <source>
        <dbReference type="ARBA" id="ARBA00022857"/>
    </source>
</evidence>
<dbReference type="GO" id="GO:0016630">
    <property type="term" value="F:protochlorophyllide reductase activity"/>
    <property type="evidence" value="ECO:0007669"/>
    <property type="project" value="UniProtKB-EC"/>
</dbReference>
<dbReference type="AlphaFoldDB" id="A0A836C919"/>
<evidence type="ECO:0000256" key="7">
    <source>
        <dbReference type="ARBA" id="ARBA00023171"/>
    </source>
</evidence>
<comment type="caution">
    <text evidence="8">The sequence shown here is derived from an EMBL/GenBank/DDBJ whole genome shotgun (WGS) entry which is preliminary data.</text>
</comment>
<reference evidence="8" key="1">
    <citation type="submission" date="2021-02" db="EMBL/GenBank/DDBJ databases">
        <title>First Annotated Genome of the Yellow-green Alga Tribonema minus.</title>
        <authorList>
            <person name="Mahan K.M."/>
        </authorList>
    </citation>
    <scope>NUCLEOTIDE SEQUENCE</scope>
    <source>
        <strain evidence="8">UTEX B ZZ1240</strain>
    </source>
</reference>
<evidence type="ECO:0000256" key="4">
    <source>
        <dbReference type="ARBA" id="ARBA00022531"/>
    </source>
</evidence>
<keyword evidence="9" id="KW-1185">Reference proteome</keyword>
<protein>
    <recommendedName>
        <fullName evidence="3">protochlorophyllide reductase</fullName>
        <ecNumber evidence="3">1.3.1.33</ecNumber>
    </recommendedName>
</protein>
<gene>
    <name evidence="8" type="ORF">JKP88DRAFT_334930</name>
</gene>
<dbReference type="Proteomes" id="UP000664859">
    <property type="component" value="Unassembled WGS sequence"/>
</dbReference>
<comment type="similarity">
    <text evidence="2">Belongs to the short-chain dehydrogenases/reductases (SDR) family. POR subfamily.</text>
</comment>
<dbReference type="PANTHER" id="PTHR44419">
    <property type="entry name" value="PROTOCHLOROPHYLLIDE REDUCTASE C, CHLOROPLASTIC"/>
    <property type="match status" value="1"/>
</dbReference>
<evidence type="ECO:0000256" key="6">
    <source>
        <dbReference type="ARBA" id="ARBA00023002"/>
    </source>
</evidence>
<dbReference type="EMBL" id="JAFCMP010000535">
    <property type="protein sequence ID" value="KAG5176667.1"/>
    <property type="molecule type" value="Genomic_DNA"/>
</dbReference>
<dbReference type="InterPro" id="IPR006311">
    <property type="entry name" value="TAT_signal"/>
</dbReference>
<name>A0A836C919_9STRA</name>
<evidence type="ECO:0000313" key="8">
    <source>
        <dbReference type="EMBL" id="KAG5176667.1"/>
    </source>
</evidence>
<keyword evidence="5" id="KW-0521">NADP</keyword>
<dbReference type="InterPro" id="IPR036291">
    <property type="entry name" value="NAD(P)-bd_dom_sf"/>
</dbReference>
<dbReference type="SUPFAM" id="SSF51735">
    <property type="entry name" value="NAD(P)-binding Rossmann-fold domains"/>
    <property type="match status" value="1"/>
</dbReference>
<dbReference type="UniPathway" id="UPA00668"/>